<evidence type="ECO:0000256" key="7">
    <source>
        <dbReference type="ARBA" id="ARBA00023136"/>
    </source>
</evidence>
<dbReference type="eggNOG" id="COG0842">
    <property type="taxonomic scope" value="Bacteria"/>
</dbReference>
<comment type="subcellular location">
    <subcellularLocation>
        <location evidence="1">Cell membrane</location>
        <topology evidence="1">Multi-pass membrane protein</topology>
    </subcellularLocation>
</comment>
<feature type="transmembrane region" description="Helical" evidence="8">
    <location>
        <begin position="262"/>
        <end position="283"/>
    </location>
</feature>
<dbReference type="Pfam" id="PF12698">
    <property type="entry name" value="ABC2_membrane_3"/>
    <property type="match status" value="1"/>
</dbReference>
<feature type="transmembrane region" description="Helical" evidence="8">
    <location>
        <begin position="28"/>
        <end position="50"/>
    </location>
</feature>
<protein>
    <submittedName>
        <fullName evidence="10">ABC-type multidrug transport system, permease component</fullName>
    </submittedName>
</protein>
<name>B3DW64_METI4</name>
<dbReference type="GO" id="GO:0005886">
    <property type="term" value="C:plasma membrane"/>
    <property type="evidence" value="ECO:0007669"/>
    <property type="project" value="UniProtKB-SubCell"/>
</dbReference>
<dbReference type="Proteomes" id="UP000009149">
    <property type="component" value="Chromosome"/>
</dbReference>
<evidence type="ECO:0000256" key="6">
    <source>
        <dbReference type="ARBA" id="ARBA00022989"/>
    </source>
</evidence>
<dbReference type="PANTHER" id="PTHR30294:SF44">
    <property type="entry name" value="MULTIDRUG ABC TRANSPORTER PERMEASE YBHR-RELATED"/>
    <property type="match status" value="1"/>
</dbReference>
<proteinExistence type="inferred from homology"/>
<dbReference type="PANTHER" id="PTHR30294">
    <property type="entry name" value="MEMBRANE COMPONENT OF ABC TRANSPORTER YHHJ-RELATED"/>
    <property type="match status" value="1"/>
</dbReference>
<feature type="transmembrane region" description="Helical" evidence="8">
    <location>
        <begin position="229"/>
        <end position="250"/>
    </location>
</feature>
<dbReference type="GO" id="GO:0140359">
    <property type="term" value="F:ABC-type transporter activity"/>
    <property type="evidence" value="ECO:0007669"/>
    <property type="project" value="InterPro"/>
</dbReference>
<evidence type="ECO:0000256" key="4">
    <source>
        <dbReference type="ARBA" id="ARBA00022475"/>
    </source>
</evidence>
<reference evidence="10 11" key="1">
    <citation type="journal article" date="2008" name="Biol. Direct">
        <title>Complete genome sequence of the extremely acidophilic methanotroph isolate V4, Methylacidiphilum infernorum, a representative of the bacterial phylum Verrucomicrobia.</title>
        <authorList>
            <person name="Hou S."/>
            <person name="Makarova K.S."/>
            <person name="Saw J.H."/>
            <person name="Senin P."/>
            <person name="Ly B.V."/>
            <person name="Zhou Z."/>
            <person name="Ren Y."/>
            <person name="Wang J."/>
            <person name="Galperin M.Y."/>
            <person name="Omelchenko M.V."/>
            <person name="Wolf Y.I."/>
            <person name="Yutin N."/>
            <person name="Koonin E.V."/>
            <person name="Stott M.B."/>
            <person name="Mountain B.W."/>
            <person name="Crowe M.A."/>
            <person name="Smirnova A.V."/>
            <person name="Dunfield P.F."/>
            <person name="Feng L."/>
            <person name="Wang L."/>
            <person name="Alam M."/>
        </authorList>
    </citation>
    <scope>NUCLEOTIDE SEQUENCE [LARGE SCALE GENOMIC DNA]</scope>
    <source>
        <strain evidence="11">Isolate V4</strain>
    </source>
</reference>
<keyword evidence="3" id="KW-0813">Transport</keyword>
<evidence type="ECO:0000256" key="2">
    <source>
        <dbReference type="ARBA" id="ARBA00007783"/>
    </source>
</evidence>
<dbReference type="HOGENOM" id="CLU_039483_8_3_0"/>
<evidence type="ECO:0000313" key="10">
    <source>
        <dbReference type="EMBL" id="ACD83567.1"/>
    </source>
</evidence>
<organism evidence="10 11">
    <name type="scientific">Methylacidiphilum infernorum (isolate V4)</name>
    <name type="common">Methylokorus infernorum (strain V4)</name>
    <dbReference type="NCBI Taxonomy" id="481448"/>
    <lineage>
        <taxon>Bacteria</taxon>
        <taxon>Pseudomonadati</taxon>
        <taxon>Verrucomicrobiota</taxon>
        <taxon>Methylacidiphilae</taxon>
        <taxon>Methylacidiphilales</taxon>
        <taxon>Methylacidiphilaceae</taxon>
        <taxon>Methylacidiphilum (ex Ratnadevi et al. 2023)</taxon>
    </lineage>
</organism>
<keyword evidence="6 8" id="KW-1133">Transmembrane helix</keyword>
<evidence type="ECO:0000256" key="1">
    <source>
        <dbReference type="ARBA" id="ARBA00004651"/>
    </source>
</evidence>
<keyword evidence="7 8" id="KW-0472">Membrane</keyword>
<dbReference type="PROSITE" id="PS51012">
    <property type="entry name" value="ABC_TM2"/>
    <property type="match status" value="1"/>
</dbReference>
<feature type="transmembrane region" description="Helical" evidence="8">
    <location>
        <begin position="178"/>
        <end position="202"/>
    </location>
</feature>
<gene>
    <name evidence="10" type="ordered locus">Minf_1513</name>
</gene>
<feature type="transmembrane region" description="Helical" evidence="8">
    <location>
        <begin position="289"/>
        <end position="307"/>
    </location>
</feature>
<dbReference type="Gene3D" id="3.40.1710.10">
    <property type="entry name" value="abc type-2 transporter like domain"/>
    <property type="match status" value="1"/>
</dbReference>
<sequence length="373" mass="42484">MAIESWNRIIGLVIKEILVFVRDPRSRFVLIVPPVIQMFVFGYAATFDLVKVSFCLYDESRTLNSREFVSKFKGSPIFILKREIFKDSLLKEEIEGRKTLFVLHVDRRFNEDLLSGRSAKVQLIIDGRNSNTAAILSGYANQIISEFNAEWIKKAGLGPLPSQISFRSLYNPNLLSRWFIVPGLIAILTFVVSAMTIGLSIAREKEMGTFDQLLVTPLRPIEILVGKTIPGLLFAMAEATLILLAALLWFKIPFMGNMAILYLGLLFFLFAIMGIELAISSLASTQQQALLGVFFFLIPSIVLSGFSTPIRNMPELIQYLTFMNPMRYFLIIIRGVFLEGRGLDSLWNQFIPLFFIGLFSMSFSWYLFKKRIY</sequence>
<dbReference type="STRING" id="481448.Minf_1513"/>
<dbReference type="InterPro" id="IPR013525">
    <property type="entry name" value="ABC2_TM"/>
</dbReference>
<evidence type="ECO:0000256" key="5">
    <source>
        <dbReference type="ARBA" id="ARBA00022692"/>
    </source>
</evidence>
<dbReference type="AlphaFoldDB" id="B3DW64"/>
<evidence type="ECO:0000259" key="9">
    <source>
        <dbReference type="PROSITE" id="PS51012"/>
    </source>
</evidence>
<evidence type="ECO:0000256" key="3">
    <source>
        <dbReference type="ARBA" id="ARBA00022448"/>
    </source>
</evidence>
<dbReference type="InterPro" id="IPR047817">
    <property type="entry name" value="ABC2_TM_bact-type"/>
</dbReference>
<dbReference type="RefSeq" id="WP_012463849.1">
    <property type="nucleotide sequence ID" value="NC_010794.1"/>
</dbReference>
<dbReference type="InterPro" id="IPR051449">
    <property type="entry name" value="ABC-2_transporter_component"/>
</dbReference>
<comment type="similarity">
    <text evidence="2">Belongs to the ABC-2 integral membrane protein family.</text>
</comment>
<keyword evidence="4" id="KW-1003">Cell membrane</keyword>
<evidence type="ECO:0000256" key="8">
    <source>
        <dbReference type="SAM" id="Phobius"/>
    </source>
</evidence>
<keyword evidence="5 8" id="KW-0812">Transmembrane</keyword>
<accession>B3DW64</accession>
<feature type="transmembrane region" description="Helical" evidence="8">
    <location>
        <begin position="350"/>
        <end position="368"/>
    </location>
</feature>
<dbReference type="EMBL" id="CP000975">
    <property type="protein sequence ID" value="ACD83567.1"/>
    <property type="molecule type" value="Genomic_DNA"/>
</dbReference>
<dbReference type="OrthoDB" id="9776218at2"/>
<feature type="domain" description="ABC transmembrane type-2" evidence="9">
    <location>
        <begin position="133"/>
        <end position="371"/>
    </location>
</feature>
<evidence type="ECO:0000313" key="11">
    <source>
        <dbReference type="Proteomes" id="UP000009149"/>
    </source>
</evidence>
<dbReference type="KEGG" id="min:Minf_1513"/>